<reference evidence="2" key="1">
    <citation type="submission" date="2011-05" db="EMBL/GenBank/DDBJ databases">
        <authorList>
            <person name="Richards S.R."/>
            <person name="Qu J."/>
            <person name="Jiang H."/>
            <person name="Jhangiani S.N."/>
            <person name="Agravi P."/>
            <person name="Goodspeed R."/>
            <person name="Gross S."/>
            <person name="Mandapat C."/>
            <person name="Jackson L."/>
            <person name="Mathew T."/>
            <person name="Pu L."/>
            <person name="Thornton R."/>
            <person name="Saada N."/>
            <person name="Wilczek-Boney K.B."/>
            <person name="Lee S."/>
            <person name="Kovar C."/>
            <person name="Wu Y."/>
            <person name="Scherer S.E."/>
            <person name="Worley K.C."/>
            <person name="Muzny D.M."/>
            <person name="Gibbs R."/>
        </authorList>
    </citation>
    <scope>NUCLEOTIDE SEQUENCE</scope>
    <source>
        <strain evidence="2">Brora</strain>
    </source>
</reference>
<sequence>MPYRKSATSLQDLCIKMIATKLHVFKHRLASPNFPSIIKEDLFQQICRSKIKILHFNSDIFIHSRTQFLHHLDSFDVSIDILVEKIGLCKNLLHLNLESKLDIPTECLIRLVQHLPRIQHLNLTNRWKCTDRVVAEIGRNCPLLTYLDMSSCHYITKVRPLSRCKKLEHLDLSYIICKSDEDCFFLLNNLHFLKVFRYWPSCLDKLKKLPLRTYSIEELTHVGPEDIAILTAFFPNLVKLSVSTLSGQRFMMAPINQYKRLTSLCLREMLLIDVKLLDQHCPSLVDLKLYNCSILSTCFEDSDMKKLRLFKKLRKLSIKYDNGGKTEDYISELEIEMFLVQCRNLEELLLSYFVDYPDAFCKNLLLKLIEFDLLKNVKSLKFSWCKFIKLEAIFKLLEMHGPLNKLVLYYCDNINNTARNEINTYIRIHNLDMQVKYS</sequence>
<dbReference type="GO" id="GO:0031146">
    <property type="term" value="P:SCF-dependent proteasomal ubiquitin-dependent protein catabolic process"/>
    <property type="evidence" value="ECO:0007669"/>
    <property type="project" value="TreeGrafter"/>
</dbReference>
<evidence type="ECO:0000313" key="1">
    <source>
        <dbReference type="EnsemblMetazoa" id="SMAR012387-PA"/>
    </source>
</evidence>
<dbReference type="GO" id="GO:0019005">
    <property type="term" value="C:SCF ubiquitin ligase complex"/>
    <property type="evidence" value="ECO:0007669"/>
    <property type="project" value="TreeGrafter"/>
</dbReference>
<dbReference type="EMBL" id="JH432132">
    <property type="status" value="NOT_ANNOTATED_CDS"/>
    <property type="molecule type" value="Genomic_DNA"/>
</dbReference>
<organism evidence="1 2">
    <name type="scientific">Strigamia maritima</name>
    <name type="common">European centipede</name>
    <name type="synonym">Geophilus maritimus</name>
    <dbReference type="NCBI Taxonomy" id="126957"/>
    <lineage>
        <taxon>Eukaryota</taxon>
        <taxon>Metazoa</taxon>
        <taxon>Ecdysozoa</taxon>
        <taxon>Arthropoda</taxon>
        <taxon>Myriapoda</taxon>
        <taxon>Chilopoda</taxon>
        <taxon>Pleurostigmophora</taxon>
        <taxon>Geophilomorpha</taxon>
        <taxon>Linotaeniidae</taxon>
        <taxon>Strigamia</taxon>
    </lineage>
</organism>
<dbReference type="PhylomeDB" id="T1JEY3"/>
<keyword evidence="2" id="KW-1185">Reference proteome</keyword>
<dbReference type="EnsemblMetazoa" id="SMAR012387-RA">
    <property type="protein sequence ID" value="SMAR012387-PA"/>
    <property type="gene ID" value="SMAR012387"/>
</dbReference>
<dbReference type="Proteomes" id="UP000014500">
    <property type="component" value="Unassembled WGS sequence"/>
</dbReference>
<evidence type="ECO:0000313" key="2">
    <source>
        <dbReference type="Proteomes" id="UP000014500"/>
    </source>
</evidence>
<name>T1JEY3_STRMM</name>
<dbReference type="Gene3D" id="3.80.10.10">
    <property type="entry name" value="Ribonuclease Inhibitor"/>
    <property type="match status" value="1"/>
</dbReference>
<reference evidence="1" key="2">
    <citation type="submission" date="2015-02" db="UniProtKB">
        <authorList>
            <consortium name="EnsemblMetazoa"/>
        </authorList>
    </citation>
    <scope>IDENTIFICATION</scope>
</reference>
<dbReference type="AlphaFoldDB" id="T1JEY3"/>
<protein>
    <recommendedName>
        <fullName evidence="3">F-box domain-containing protein</fullName>
    </recommendedName>
</protein>
<dbReference type="PANTHER" id="PTHR13318">
    <property type="entry name" value="PARTNER OF PAIRED, ISOFORM B-RELATED"/>
    <property type="match status" value="1"/>
</dbReference>
<accession>T1JEY3</accession>
<dbReference type="InterPro" id="IPR032675">
    <property type="entry name" value="LRR_dom_sf"/>
</dbReference>
<evidence type="ECO:0008006" key="3">
    <source>
        <dbReference type="Google" id="ProtNLM"/>
    </source>
</evidence>
<dbReference type="HOGENOM" id="CLU_726817_0_0_1"/>
<dbReference type="SUPFAM" id="SSF52047">
    <property type="entry name" value="RNI-like"/>
    <property type="match status" value="1"/>
</dbReference>
<proteinExistence type="predicted"/>